<organism evidence="6 7">
    <name type="scientific">Tetrapyrgos nigripes</name>
    <dbReference type="NCBI Taxonomy" id="182062"/>
    <lineage>
        <taxon>Eukaryota</taxon>
        <taxon>Fungi</taxon>
        <taxon>Dikarya</taxon>
        <taxon>Basidiomycota</taxon>
        <taxon>Agaricomycotina</taxon>
        <taxon>Agaricomycetes</taxon>
        <taxon>Agaricomycetidae</taxon>
        <taxon>Agaricales</taxon>
        <taxon>Marasmiineae</taxon>
        <taxon>Marasmiaceae</taxon>
        <taxon>Tetrapyrgos</taxon>
    </lineage>
</organism>
<dbReference type="InterPro" id="IPR011032">
    <property type="entry name" value="GroES-like_sf"/>
</dbReference>
<dbReference type="Gene3D" id="3.40.50.720">
    <property type="entry name" value="NAD(P)-binding Rossmann-like Domain"/>
    <property type="match status" value="1"/>
</dbReference>
<keyword evidence="3" id="KW-0862">Zinc</keyword>
<protein>
    <recommendedName>
        <fullName evidence="5">Alcohol dehydrogenase-like C-terminal domain-containing protein</fullName>
    </recommendedName>
</protein>
<dbReference type="AlphaFoldDB" id="A0A8H5BT74"/>
<proteinExistence type="predicted"/>
<evidence type="ECO:0000256" key="1">
    <source>
        <dbReference type="ARBA" id="ARBA00001947"/>
    </source>
</evidence>
<gene>
    <name evidence="6" type="ORF">D9758_018387</name>
</gene>
<dbReference type="SUPFAM" id="SSF50129">
    <property type="entry name" value="GroES-like"/>
    <property type="match status" value="1"/>
</dbReference>
<dbReference type="Proteomes" id="UP000559256">
    <property type="component" value="Unassembled WGS sequence"/>
</dbReference>
<dbReference type="SUPFAM" id="SSF51735">
    <property type="entry name" value="NAD(P)-binding Rossmann-fold domains"/>
    <property type="match status" value="1"/>
</dbReference>
<dbReference type="InterPro" id="IPR036291">
    <property type="entry name" value="NAD(P)-bd_dom_sf"/>
</dbReference>
<dbReference type="GO" id="GO:0046872">
    <property type="term" value="F:metal ion binding"/>
    <property type="evidence" value="ECO:0007669"/>
    <property type="project" value="UniProtKB-KW"/>
</dbReference>
<keyword evidence="2" id="KW-0479">Metal-binding</keyword>
<reference evidence="6 7" key="1">
    <citation type="journal article" date="2020" name="ISME J.">
        <title>Uncovering the hidden diversity of litter-decomposition mechanisms in mushroom-forming fungi.</title>
        <authorList>
            <person name="Floudas D."/>
            <person name="Bentzer J."/>
            <person name="Ahren D."/>
            <person name="Johansson T."/>
            <person name="Persson P."/>
            <person name="Tunlid A."/>
        </authorList>
    </citation>
    <scope>NUCLEOTIDE SEQUENCE [LARGE SCALE GENOMIC DNA]</scope>
    <source>
        <strain evidence="6 7">CBS 291.85</strain>
    </source>
</reference>
<keyword evidence="7" id="KW-1185">Reference proteome</keyword>
<dbReference type="PANTHER" id="PTHR42940">
    <property type="entry name" value="ALCOHOL DEHYDROGENASE 1-RELATED"/>
    <property type="match status" value="1"/>
</dbReference>
<evidence type="ECO:0000313" key="6">
    <source>
        <dbReference type="EMBL" id="KAF5328118.1"/>
    </source>
</evidence>
<dbReference type="OrthoDB" id="1879366at2759"/>
<dbReference type="GO" id="GO:0016491">
    <property type="term" value="F:oxidoreductase activity"/>
    <property type="evidence" value="ECO:0007669"/>
    <property type="project" value="UniProtKB-KW"/>
</dbReference>
<sequence>MLSTFTACANCWGNPTLYFIGIECLCLRLRRRVLSLELNGDKTYSVGTWCYFNGGGVRIHRIMDAPFFDMLGRARSACQPLLRTLHQHREVLGGSAHFLTSCIKVDQSCSAISYTTLPTSRSSNDMTHTHTLPKTQTAALYRPGDISLSVVHDYPVPKPGKEKLCSRLLLLESATPIPCFSLALPWTPELMWSGMKFVGRLLSKSLSSFFILKNQQFSPGFMSSTVLLLLFRQRRFGSDVDKSKIHTDQLYIVLIFDHHDHGINGGPALLNSTGVGIDGGYEEYVKVREDQLVQAPSGIPPEVAAIAADAGITAYDAVANKAGLGIPGYWQKPKVLIFGIGGLGHLAVQYAKHFGATVYACDYKPEARKLALELGATEAFDLIELTNRISQERFTVDITVDFVGQNETFKLCLNALRGNDIAFPVKSTAVIVGISTETFTVSVADLLTTGVNVVTTQYGSRKDAEAALELFANGTVKPVVSTVPLGEVNKVIDELRASKVRGRKVVIPGHDHV</sequence>
<keyword evidence="4" id="KW-0560">Oxidoreductase</keyword>
<evidence type="ECO:0000256" key="3">
    <source>
        <dbReference type="ARBA" id="ARBA00022833"/>
    </source>
</evidence>
<accession>A0A8H5BT74</accession>
<evidence type="ECO:0000256" key="4">
    <source>
        <dbReference type="ARBA" id="ARBA00023002"/>
    </source>
</evidence>
<dbReference type="Pfam" id="PF00107">
    <property type="entry name" value="ADH_zinc_N"/>
    <property type="match status" value="1"/>
</dbReference>
<dbReference type="PANTHER" id="PTHR42940:SF8">
    <property type="entry name" value="VACUOLAR PROTEIN SORTING-ASSOCIATED PROTEIN 11"/>
    <property type="match status" value="1"/>
</dbReference>
<feature type="domain" description="Alcohol dehydrogenase-like C-terminal" evidence="5">
    <location>
        <begin position="342"/>
        <end position="472"/>
    </location>
</feature>
<dbReference type="EMBL" id="JAACJM010000369">
    <property type="protein sequence ID" value="KAF5328118.1"/>
    <property type="molecule type" value="Genomic_DNA"/>
</dbReference>
<evidence type="ECO:0000259" key="5">
    <source>
        <dbReference type="Pfam" id="PF00107"/>
    </source>
</evidence>
<name>A0A8H5BT74_9AGAR</name>
<dbReference type="InterPro" id="IPR013149">
    <property type="entry name" value="ADH-like_C"/>
</dbReference>
<comment type="caution">
    <text evidence="6">The sequence shown here is derived from an EMBL/GenBank/DDBJ whole genome shotgun (WGS) entry which is preliminary data.</text>
</comment>
<evidence type="ECO:0000256" key="2">
    <source>
        <dbReference type="ARBA" id="ARBA00022723"/>
    </source>
</evidence>
<comment type="cofactor">
    <cofactor evidence="1">
        <name>Zn(2+)</name>
        <dbReference type="ChEBI" id="CHEBI:29105"/>
    </cofactor>
</comment>
<dbReference type="Gene3D" id="3.90.180.10">
    <property type="entry name" value="Medium-chain alcohol dehydrogenases, catalytic domain"/>
    <property type="match status" value="1"/>
</dbReference>
<evidence type="ECO:0000313" key="7">
    <source>
        <dbReference type="Proteomes" id="UP000559256"/>
    </source>
</evidence>